<name>A0ABP0B4I3_9PEZI</name>
<dbReference type="Proteomes" id="UP001642482">
    <property type="component" value="Unassembled WGS sequence"/>
</dbReference>
<evidence type="ECO:0000256" key="2">
    <source>
        <dbReference type="SAM" id="MobiDB-lite"/>
    </source>
</evidence>
<dbReference type="SMART" id="SM00066">
    <property type="entry name" value="GAL4"/>
    <property type="match status" value="1"/>
</dbReference>
<feature type="region of interest" description="Disordered" evidence="2">
    <location>
        <begin position="205"/>
        <end position="232"/>
    </location>
</feature>
<comment type="caution">
    <text evidence="4">The sequence shown here is derived from an EMBL/GenBank/DDBJ whole genome shotgun (WGS) entry which is preliminary data.</text>
</comment>
<organism evidence="4 5">
    <name type="scientific">Sporothrix eucalyptigena</name>
    <dbReference type="NCBI Taxonomy" id="1812306"/>
    <lineage>
        <taxon>Eukaryota</taxon>
        <taxon>Fungi</taxon>
        <taxon>Dikarya</taxon>
        <taxon>Ascomycota</taxon>
        <taxon>Pezizomycotina</taxon>
        <taxon>Sordariomycetes</taxon>
        <taxon>Sordariomycetidae</taxon>
        <taxon>Ophiostomatales</taxon>
        <taxon>Ophiostomataceae</taxon>
        <taxon>Sporothrix</taxon>
    </lineage>
</organism>
<dbReference type="Gene3D" id="4.10.240.10">
    <property type="entry name" value="Zn(2)-C6 fungal-type DNA-binding domain"/>
    <property type="match status" value="1"/>
</dbReference>
<feature type="domain" description="Zn(2)-C6 fungal-type" evidence="3">
    <location>
        <begin position="9"/>
        <end position="37"/>
    </location>
</feature>
<evidence type="ECO:0000256" key="1">
    <source>
        <dbReference type="ARBA" id="ARBA00023242"/>
    </source>
</evidence>
<dbReference type="Pfam" id="PF00172">
    <property type="entry name" value="Zn_clus"/>
    <property type="match status" value="1"/>
</dbReference>
<dbReference type="InterPro" id="IPR001138">
    <property type="entry name" value="Zn2Cys6_DnaBD"/>
</dbReference>
<dbReference type="InterPro" id="IPR053178">
    <property type="entry name" value="Osmoadaptation_assoc"/>
</dbReference>
<dbReference type="EMBL" id="CAWUHD010000014">
    <property type="protein sequence ID" value="CAK7214432.1"/>
    <property type="molecule type" value="Genomic_DNA"/>
</dbReference>
<feature type="compositionally biased region" description="Low complexity" evidence="2">
    <location>
        <begin position="205"/>
        <end position="223"/>
    </location>
</feature>
<dbReference type="PANTHER" id="PTHR38111:SF2">
    <property type="entry name" value="FINGER DOMAIN PROTEIN, PUTATIVE (AFU_ORTHOLOGUE AFUA_1G01560)-RELATED"/>
    <property type="match status" value="1"/>
</dbReference>
<accession>A0ABP0B4I3</accession>
<proteinExistence type="predicted"/>
<dbReference type="SUPFAM" id="SSF57701">
    <property type="entry name" value="Zn2/Cys6 DNA-binding domain"/>
    <property type="match status" value="1"/>
</dbReference>
<keyword evidence="5" id="KW-1185">Reference proteome</keyword>
<sequence length="751" mass="80759">MGRAPTSGNCHTCRQRRVKCDKARPACARCVRGGFVCQGYETVLRMQNHAVVAGAAPGSVRLAKVQDVSSYPRQDKMKEITPPKTVAVPRTAAMRIATATSQPTIARQNGTRDQLPASAVSQSSATASSLSINPFSSTHLGIRDTPSHSPLPSPHDTLLSFMPQELSLVGFVDDMAFSYFFQAYGWINMHSLLLQDSSMRGHLLSSTESSASSPGLSSSSSTSTPPPAIRPDSMAQDSLRALCYGLLGRDKHIPVLQDAGRRVYGKAIADLRTALATPSKEELANLVKPISLLGAYSVTIEKDRRFTHHAGLARILEVCGPEQFQNPTLLPIFESARMTLLADAFVRRQHMTLSTSTAFLDQPSWKTVPWALNPSAKSATNRLLDVLSGVPAIIQGTWDVFNDRVEWLAADQQVPRIEKPDAVATLQAKVKTLRAGASAWRRQWTALSPDVDDSGAGGTLAERLLAWAYAQASDDLYRPGLYGVQGPDFFRTSLNSVLTSWSGPASPPLASLTISADTLATHMQDAALYTTVLVWADRLDRYLSHAARSPTCVDFFSTPFRTRCRCSDTIPPTVCSTVPTVDLYNSSTTMTGTSGTINDMAWNSSTCTMAGGPVRCMNAVQPELEWPSPATTLSSSPPVSPSRPSSSNPSSPSNSMNLLLPGDIRFVAHMRILSWLCGRLPATRAQVLATLSAIGLAHCAHDVRPAEGHADIAAVAVARVFDSTGIDGASNILLRTYSPPAQAESCRLPCI</sequence>
<dbReference type="PROSITE" id="PS50048">
    <property type="entry name" value="ZN2_CY6_FUNGAL_2"/>
    <property type="match status" value="1"/>
</dbReference>
<evidence type="ECO:0000259" key="3">
    <source>
        <dbReference type="PROSITE" id="PS50048"/>
    </source>
</evidence>
<dbReference type="InterPro" id="IPR036864">
    <property type="entry name" value="Zn2-C6_fun-type_DNA-bd_sf"/>
</dbReference>
<dbReference type="CDD" id="cd00067">
    <property type="entry name" value="GAL4"/>
    <property type="match status" value="1"/>
</dbReference>
<feature type="region of interest" description="Disordered" evidence="2">
    <location>
        <begin position="627"/>
        <end position="654"/>
    </location>
</feature>
<evidence type="ECO:0000313" key="4">
    <source>
        <dbReference type="EMBL" id="CAK7214432.1"/>
    </source>
</evidence>
<protein>
    <recommendedName>
        <fullName evidence="3">Zn(2)-C6 fungal-type domain-containing protein</fullName>
    </recommendedName>
</protein>
<reference evidence="4 5" key="1">
    <citation type="submission" date="2024-01" db="EMBL/GenBank/DDBJ databases">
        <authorList>
            <person name="Allen C."/>
            <person name="Tagirdzhanova G."/>
        </authorList>
    </citation>
    <scope>NUCLEOTIDE SEQUENCE [LARGE SCALE GENOMIC DNA]</scope>
</reference>
<keyword evidence="1" id="KW-0539">Nucleus</keyword>
<dbReference type="PANTHER" id="PTHR38111">
    <property type="entry name" value="ZN(2)-C6 FUNGAL-TYPE DOMAIN-CONTAINING PROTEIN-RELATED"/>
    <property type="match status" value="1"/>
</dbReference>
<evidence type="ECO:0000313" key="5">
    <source>
        <dbReference type="Proteomes" id="UP001642482"/>
    </source>
</evidence>
<gene>
    <name evidence="4" type="ORF">SEUCBS140593_002180</name>
</gene>